<evidence type="ECO:0000259" key="6">
    <source>
        <dbReference type="PROSITE" id="PS51296"/>
    </source>
</evidence>
<organism evidence="7 8">
    <name type="scientific">Caldiarchaeum subterraneum</name>
    <dbReference type="NCBI Taxonomy" id="311458"/>
    <lineage>
        <taxon>Archaea</taxon>
        <taxon>Nitrososphaerota</taxon>
        <taxon>Candidatus Caldarchaeales</taxon>
        <taxon>Candidatus Caldarchaeaceae</taxon>
        <taxon>Candidatus Caldarchaeum</taxon>
    </lineage>
</organism>
<dbReference type="InterPro" id="IPR017941">
    <property type="entry name" value="Rieske_2Fe-2S"/>
</dbReference>
<keyword evidence="4" id="KW-0411">Iron-sulfur</keyword>
<keyword evidence="1" id="KW-0001">2Fe-2S</keyword>
<dbReference type="Proteomes" id="UP000608579">
    <property type="component" value="Unassembled WGS sequence"/>
</dbReference>
<dbReference type="GO" id="GO:0051537">
    <property type="term" value="F:2 iron, 2 sulfur cluster binding"/>
    <property type="evidence" value="ECO:0007669"/>
    <property type="project" value="UniProtKB-KW"/>
</dbReference>
<sequence>MGRLVRVCSAEELRERERVVVDVDNESVLVLFVGGRVYALSNICTHEYAEMVNGLVVDDTITCPVHLSRFRLDDGEVLYPPAEKPLKTYKVVEKGGEVFIEL</sequence>
<evidence type="ECO:0000256" key="2">
    <source>
        <dbReference type="ARBA" id="ARBA00022723"/>
    </source>
</evidence>
<gene>
    <name evidence="7" type="ORF">EYH45_03665</name>
</gene>
<reference evidence="7" key="1">
    <citation type="journal article" date="2020" name="ISME J.">
        <title>Gammaproteobacteria mediating utilization of methyl-, sulfur- and petroleum organic compounds in deep ocean hydrothermal plumes.</title>
        <authorList>
            <person name="Zhou Z."/>
            <person name="Liu Y."/>
            <person name="Pan J."/>
            <person name="Cron B.R."/>
            <person name="Toner B.M."/>
            <person name="Anantharaman K."/>
            <person name="Breier J.A."/>
            <person name="Dick G.J."/>
            <person name="Li M."/>
        </authorList>
    </citation>
    <scope>NUCLEOTIDE SEQUENCE</scope>
    <source>
        <strain evidence="7">SZUA-1515</strain>
    </source>
</reference>
<keyword evidence="3" id="KW-0408">Iron</keyword>
<dbReference type="PROSITE" id="PS51296">
    <property type="entry name" value="RIESKE"/>
    <property type="match status" value="1"/>
</dbReference>
<dbReference type="AlphaFoldDB" id="A0A833A3W4"/>
<evidence type="ECO:0000256" key="4">
    <source>
        <dbReference type="ARBA" id="ARBA00023014"/>
    </source>
</evidence>
<comment type="cofactor">
    <cofactor evidence="5">
        <name>[2Fe-2S] cluster</name>
        <dbReference type="ChEBI" id="CHEBI:190135"/>
    </cofactor>
</comment>
<proteinExistence type="predicted"/>
<protein>
    <submittedName>
        <fullName evidence="7">Non-heme iron oxygenase ferredoxin subunit</fullName>
    </submittedName>
</protein>
<accession>A0A833A3W4</accession>
<name>A0A833A3W4_CALS0</name>
<dbReference type="PANTHER" id="PTHR21496">
    <property type="entry name" value="FERREDOXIN-RELATED"/>
    <property type="match status" value="1"/>
</dbReference>
<evidence type="ECO:0000313" key="7">
    <source>
        <dbReference type="EMBL" id="HIQ29643.1"/>
    </source>
</evidence>
<dbReference type="CDD" id="cd03528">
    <property type="entry name" value="Rieske_RO_ferredoxin"/>
    <property type="match status" value="1"/>
</dbReference>
<keyword evidence="2" id="KW-0479">Metal-binding</keyword>
<dbReference type="Gene3D" id="2.102.10.10">
    <property type="entry name" value="Rieske [2Fe-2S] iron-sulphur domain"/>
    <property type="match status" value="1"/>
</dbReference>
<dbReference type="SUPFAM" id="SSF50022">
    <property type="entry name" value="ISP domain"/>
    <property type="match status" value="1"/>
</dbReference>
<evidence type="ECO:0000256" key="3">
    <source>
        <dbReference type="ARBA" id="ARBA00023004"/>
    </source>
</evidence>
<evidence type="ECO:0000313" key="8">
    <source>
        <dbReference type="Proteomes" id="UP000608579"/>
    </source>
</evidence>
<evidence type="ECO:0000256" key="5">
    <source>
        <dbReference type="ARBA" id="ARBA00034078"/>
    </source>
</evidence>
<dbReference type="Pfam" id="PF00355">
    <property type="entry name" value="Rieske"/>
    <property type="match status" value="1"/>
</dbReference>
<evidence type="ECO:0000256" key="1">
    <source>
        <dbReference type="ARBA" id="ARBA00022714"/>
    </source>
</evidence>
<comment type="caution">
    <text evidence="7">The sequence shown here is derived from an EMBL/GenBank/DDBJ whole genome shotgun (WGS) entry which is preliminary data.</text>
</comment>
<dbReference type="PANTHER" id="PTHR21496:SF0">
    <property type="entry name" value="RIESKE DOMAIN-CONTAINING PROTEIN"/>
    <property type="match status" value="1"/>
</dbReference>
<dbReference type="GO" id="GO:0046872">
    <property type="term" value="F:metal ion binding"/>
    <property type="evidence" value="ECO:0007669"/>
    <property type="project" value="UniProtKB-KW"/>
</dbReference>
<dbReference type="InterPro" id="IPR036922">
    <property type="entry name" value="Rieske_2Fe-2S_sf"/>
</dbReference>
<feature type="domain" description="Rieske" evidence="6">
    <location>
        <begin position="5"/>
        <end position="100"/>
    </location>
</feature>
<dbReference type="EMBL" id="DQVM01000071">
    <property type="protein sequence ID" value="HIQ29643.1"/>
    <property type="molecule type" value="Genomic_DNA"/>
</dbReference>